<evidence type="ECO:0000256" key="3">
    <source>
        <dbReference type="ARBA" id="ARBA00022692"/>
    </source>
</evidence>
<evidence type="ECO:0000313" key="8">
    <source>
        <dbReference type="Proteomes" id="UP000187203"/>
    </source>
</evidence>
<proteinExistence type="inferred from homology"/>
<dbReference type="InterPro" id="IPR036259">
    <property type="entry name" value="MFS_trans_sf"/>
</dbReference>
<accession>A0A1R3J8D8</accession>
<feature type="transmembrane region" description="Helical" evidence="6">
    <location>
        <begin position="331"/>
        <end position="353"/>
    </location>
</feature>
<dbReference type="AlphaFoldDB" id="A0A1R3J8D8"/>
<dbReference type="GO" id="GO:0016020">
    <property type="term" value="C:membrane"/>
    <property type="evidence" value="ECO:0007669"/>
    <property type="project" value="UniProtKB-SubCell"/>
</dbReference>
<dbReference type="Gene3D" id="1.20.1250.20">
    <property type="entry name" value="MFS general substrate transporter like domains"/>
    <property type="match status" value="1"/>
</dbReference>
<dbReference type="EMBL" id="AWUE01016487">
    <property type="protein sequence ID" value="OMO91056.1"/>
    <property type="molecule type" value="Genomic_DNA"/>
</dbReference>
<feature type="transmembrane region" description="Helical" evidence="6">
    <location>
        <begin position="186"/>
        <end position="206"/>
    </location>
</feature>
<dbReference type="PANTHER" id="PTHR11654">
    <property type="entry name" value="OLIGOPEPTIDE TRANSPORTER-RELATED"/>
    <property type="match status" value="1"/>
</dbReference>
<dbReference type="InterPro" id="IPR000109">
    <property type="entry name" value="POT_fam"/>
</dbReference>
<dbReference type="Pfam" id="PF00854">
    <property type="entry name" value="PTR2"/>
    <property type="match status" value="1"/>
</dbReference>
<keyword evidence="8" id="KW-1185">Reference proteome</keyword>
<keyword evidence="4 6" id="KW-1133">Transmembrane helix</keyword>
<gene>
    <name evidence="7" type="ORF">COLO4_18666</name>
</gene>
<evidence type="ECO:0000256" key="5">
    <source>
        <dbReference type="ARBA" id="ARBA00023136"/>
    </source>
</evidence>
<feature type="transmembrane region" description="Helical" evidence="6">
    <location>
        <begin position="494"/>
        <end position="513"/>
    </location>
</feature>
<dbReference type="Proteomes" id="UP000187203">
    <property type="component" value="Unassembled WGS sequence"/>
</dbReference>
<evidence type="ECO:0000256" key="1">
    <source>
        <dbReference type="ARBA" id="ARBA00004141"/>
    </source>
</evidence>
<name>A0A1R3J8D8_9ROSI</name>
<evidence type="ECO:0000256" key="4">
    <source>
        <dbReference type="ARBA" id="ARBA00022989"/>
    </source>
</evidence>
<evidence type="ECO:0000313" key="7">
    <source>
        <dbReference type="EMBL" id="OMO91056.1"/>
    </source>
</evidence>
<feature type="transmembrane region" description="Helical" evidence="6">
    <location>
        <begin position="373"/>
        <end position="393"/>
    </location>
</feature>
<sequence>MAMVKEAPPADEKAAAIREPLLEAEASTSKGGFRTLPFIIANEALERVATSGLIPNMILYLTQQYNMGNTAAANVINLWTAATNFTPIFGALIADSYTGKYRTVGFGSILSFLGILLFWLTTMFPQATPNYESATTLQLLFLYFCLGIMSIGAGGIRSSILAFGVDQLDKIRNTHEHAKTLRSFFSWYYVSISLGLIIASTVIVYIQDKIGWKMGFGVPVLLMLVALVSFYLATPFYIKLKPKTSLLTGLAQVLVASFRNRHINLPSQAANEVCFLSGSMFHVPSENLRFLNKACVIRNPQQDLTLDGNASNPWSLCTVDQVEELKALIRVMPICSTGIMIHVVVSQGSFIVIQTNTMDRHITSNFEIPAASFSVFMIIALTMGIFFYEHIALPLASKVKGKPVRLSLKQRMGIGLLFSCAAMVSAAIVEYIRRGIAIKQGHSDEPQALVPMSALWVIPYHLFCGLSEAFYAVPQYEFYFSELPKTMSSIASSLYLLGLFAGGLVASFIVDAVEDISKRGGESWLSSNINKGHYDYYYWFIVGLSVLNFVYYLACCKAYGPCKADDNEGDQLADDIQVIN</sequence>
<feature type="transmembrane region" description="Helical" evidence="6">
    <location>
        <begin position="453"/>
        <end position="473"/>
    </location>
</feature>
<comment type="caution">
    <text evidence="7">The sequence shown here is derived from an EMBL/GenBank/DDBJ whole genome shotgun (WGS) entry which is preliminary data.</text>
</comment>
<feature type="transmembrane region" description="Helical" evidence="6">
    <location>
        <begin position="140"/>
        <end position="165"/>
    </location>
</feature>
<feature type="transmembrane region" description="Helical" evidence="6">
    <location>
        <begin position="101"/>
        <end position="120"/>
    </location>
</feature>
<evidence type="ECO:0000256" key="6">
    <source>
        <dbReference type="SAM" id="Phobius"/>
    </source>
</evidence>
<organism evidence="7 8">
    <name type="scientific">Corchorus olitorius</name>
    <dbReference type="NCBI Taxonomy" id="93759"/>
    <lineage>
        <taxon>Eukaryota</taxon>
        <taxon>Viridiplantae</taxon>
        <taxon>Streptophyta</taxon>
        <taxon>Embryophyta</taxon>
        <taxon>Tracheophyta</taxon>
        <taxon>Spermatophyta</taxon>
        <taxon>Magnoliopsida</taxon>
        <taxon>eudicotyledons</taxon>
        <taxon>Gunneridae</taxon>
        <taxon>Pentapetalae</taxon>
        <taxon>rosids</taxon>
        <taxon>malvids</taxon>
        <taxon>Malvales</taxon>
        <taxon>Malvaceae</taxon>
        <taxon>Grewioideae</taxon>
        <taxon>Apeibeae</taxon>
        <taxon>Corchorus</taxon>
    </lineage>
</organism>
<dbReference type="OrthoDB" id="8904098at2759"/>
<dbReference type="SUPFAM" id="SSF103473">
    <property type="entry name" value="MFS general substrate transporter"/>
    <property type="match status" value="1"/>
</dbReference>
<feature type="transmembrane region" description="Helical" evidence="6">
    <location>
        <begin position="536"/>
        <end position="554"/>
    </location>
</feature>
<keyword evidence="3 6" id="KW-0812">Transmembrane</keyword>
<comment type="similarity">
    <text evidence="2">Belongs to the major facilitator superfamily. Proton-dependent oligopeptide transporter (POT/PTR) (TC 2.A.17) family.</text>
</comment>
<keyword evidence="5 6" id="KW-0472">Membrane</keyword>
<comment type="subcellular location">
    <subcellularLocation>
        <location evidence="1">Membrane</location>
        <topology evidence="1">Multi-pass membrane protein</topology>
    </subcellularLocation>
</comment>
<protein>
    <submittedName>
        <fullName evidence="7">Proton-dependent oligopeptide transporter family</fullName>
    </submittedName>
</protein>
<feature type="transmembrane region" description="Helical" evidence="6">
    <location>
        <begin position="414"/>
        <end position="433"/>
    </location>
</feature>
<feature type="transmembrane region" description="Helical" evidence="6">
    <location>
        <begin position="76"/>
        <end position="94"/>
    </location>
</feature>
<feature type="transmembrane region" description="Helical" evidence="6">
    <location>
        <begin position="218"/>
        <end position="238"/>
    </location>
</feature>
<reference evidence="8" key="1">
    <citation type="submission" date="2013-09" db="EMBL/GenBank/DDBJ databases">
        <title>Corchorus olitorius genome sequencing.</title>
        <authorList>
            <person name="Alam M."/>
            <person name="Haque M.S."/>
            <person name="Islam M.S."/>
            <person name="Emdad E.M."/>
            <person name="Islam M.M."/>
            <person name="Ahmed B."/>
            <person name="Halim A."/>
            <person name="Hossen Q.M.M."/>
            <person name="Hossain M.Z."/>
            <person name="Ahmed R."/>
            <person name="Khan M.M."/>
            <person name="Islam R."/>
            <person name="Rashid M.M."/>
            <person name="Khan S.A."/>
            <person name="Rahman M.S."/>
            <person name="Alam M."/>
            <person name="Yahiya A.S."/>
            <person name="Khan M.S."/>
            <person name="Azam M.S."/>
            <person name="Haque T."/>
            <person name="Lashkar M.Z.H."/>
            <person name="Akhand A.I."/>
            <person name="Morshed G."/>
            <person name="Roy S."/>
            <person name="Uddin K.S."/>
            <person name="Rabeya T."/>
            <person name="Hossain A.S."/>
            <person name="Chowdhury A."/>
            <person name="Snigdha A.R."/>
            <person name="Mortoza M.S."/>
            <person name="Matin S.A."/>
            <person name="Hoque S.M.E."/>
            <person name="Islam M.K."/>
            <person name="Roy D.K."/>
            <person name="Haider R."/>
            <person name="Moosa M.M."/>
            <person name="Elias S.M."/>
            <person name="Hasan A.M."/>
            <person name="Jahan S."/>
            <person name="Shafiuddin M."/>
            <person name="Mahmood N."/>
            <person name="Shommy N.S."/>
        </authorList>
    </citation>
    <scope>NUCLEOTIDE SEQUENCE [LARGE SCALE GENOMIC DNA]</scope>
    <source>
        <strain evidence="8">cv. O-4</strain>
    </source>
</reference>
<dbReference type="GO" id="GO:0022857">
    <property type="term" value="F:transmembrane transporter activity"/>
    <property type="evidence" value="ECO:0007669"/>
    <property type="project" value="InterPro"/>
</dbReference>
<evidence type="ECO:0000256" key="2">
    <source>
        <dbReference type="ARBA" id="ARBA00005982"/>
    </source>
</evidence>